<dbReference type="Proteomes" id="UP001370490">
    <property type="component" value="Unassembled WGS sequence"/>
</dbReference>
<organism evidence="4 5">
    <name type="scientific">Dillenia turbinata</name>
    <dbReference type="NCBI Taxonomy" id="194707"/>
    <lineage>
        <taxon>Eukaryota</taxon>
        <taxon>Viridiplantae</taxon>
        <taxon>Streptophyta</taxon>
        <taxon>Embryophyta</taxon>
        <taxon>Tracheophyta</taxon>
        <taxon>Spermatophyta</taxon>
        <taxon>Magnoliopsida</taxon>
        <taxon>eudicotyledons</taxon>
        <taxon>Gunneridae</taxon>
        <taxon>Pentapetalae</taxon>
        <taxon>Dilleniales</taxon>
        <taxon>Dilleniaceae</taxon>
        <taxon>Dillenia</taxon>
    </lineage>
</organism>
<evidence type="ECO:0000259" key="3">
    <source>
        <dbReference type="Pfam" id="PF08370"/>
    </source>
</evidence>
<feature type="compositionally biased region" description="Basic and acidic residues" evidence="1">
    <location>
        <begin position="164"/>
        <end position="177"/>
    </location>
</feature>
<dbReference type="EMBL" id="JBAMMX010000028">
    <property type="protein sequence ID" value="KAK6912006.1"/>
    <property type="molecule type" value="Genomic_DNA"/>
</dbReference>
<evidence type="ECO:0000313" key="4">
    <source>
        <dbReference type="EMBL" id="KAK6912006.1"/>
    </source>
</evidence>
<feature type="compositionally biased region" description="Acidic residues" evidence="1">
    <location>
        <begin position="153"/>
        <end position="163"/>
    </location>
</feature>
<dbReference type="PANTHER" id="PTHR48040:SF28">
    <property type="entry name" value="ABC TRANSPORTER G FAMILY MEMBER 39-LIKE"/>
    <property type="match status" value="1"/>
</dbReference>
<protein>
    <submittedName>
        <fullName evidence="4">Plant PDR ABC transporter associated</fullName>
    </submittedName>
</protein>
<reference evidence="4 5" key="1">
    <citation type="submission" date="2023-12" db="EMBL/GenBank/DDBJ databases">
        <title>A high-quality genome assembly for Dillenia turbinata (Dilleniales).</title>
        <authorList>
            <person name="Chanderbali A."/>
        </authorList>
    </citation>
    <scope>NUCLEOTIDE SEQUENCE [LARGE SCALE GENOMIC DNA]</scope>
    <source>
        <strain evidence="4">LSX21</strain>
        <tissue evidence="4">Leaf</tissue>
    </source>
</reference>
<dbReference type="Pfam" id="PF08370">
    <property type="entry name" value="PDR_assoc"/>
    <property type="match status" value="1"/>
</dbReference>
<accession>A0AAN8UHT8</accession>
<evidence type="ECO:0000256" key="2">
    <source>
        <dbReference type="SAM" id="Phobius"/>
    </source>
</evidence>
<proteinExistence type="predicted"/>
<feature type="transmembrane region" description="Helical" evidence="2">
    <location>
        <begin position="244"/>
        <end position="264"/>
    </location>
</feature>
<keyword evidence="2" id="KW-1133">Transmembrane helix</keyword>
<dbReference type="AlphaFoldDB" id="A0AAN8UHT8"/>
<feature type="region of interest" description="Disordered" evidence="1">
    <location>
        <begin position="150"/>
        <end position="188"/>
    </location>
</feature>
<comment type="caution">
    <text evidence="4">The sequence shown here is derived from an EMBL/GenBank/DDBJ whole genome shotgun (WGS) entry which is preliminary data.</text>
</comment>
<gene>
    <name evidence="4" type="ORF">RJ641_024099</name>
</gene>
<sequence length="275" mass="31311">MVELLHWVGKLESKILVLQAMVGNFSAPANGSWLVQAHCRSLQDNDCCQHWWSSHSPPTLLDGRFHSSKRLYGIVNKRRMMLWKDVNASDNMTKLGVKVLENFGIFPYNYWFWIGSGALLGFIILFNILFTFALMFLSPPGKPQAVISKEMASEMEAEQEDSNEEPRLKVSGSKKESQSQTLYSDDGNNTREMTIRRMSSRSNIYGLIVSQYGDLEERIQVPGMATQPTIKEYIQNQFGYDPNFIGPVAAVLVGFTVFFAFMYACCIKNLNFQIR</sequence>
<dbReference type="PANTHER" id="PTHR48040">
    <property type="entry name" value="PLEIOTROPIC DRUG RESISTANCE PROTEIN 1-LIKE ISOFORM X1"/>
    <property type="match status" value="1"/>
</dbReference>
<feature type="compositionally biased region" description="Polar residues" evidence="1">
    <location>
        <begin position="178"/>
        <end position="188"/>
    </location>
</feature>
<feature type="domain" description="Plant PDR ABC transporter associated" evidence="3">
    <location>
        <begin position="83"/>
        <end position="147"/>
    </location>
</feature>
<keyword evidence="5" id="KW-1185">Reference proteome</keyword>
<dbReference type="InterPro" id="IPR013581">
    <property type="entry name" value="PDR_assoc"/>
</dbReference>
<name>A0AAN8UHT8_9MAGN</name>
<evidence type="ECO:0000256" key="1">
    <source>
        <dbReference type="SAM" id="MobiDB-lite"/>
    </source>
</evidence>
<evidence type="ECO:0000313" key="5">
    <source>
        <dbReference type="Proteomes" id="UP001370490"/>
    </source>
</evidence>
<feature type="transmembrane region" description="Helical" evidence="2">
    <location>
        <begin position="110"/>
        <end position="137"/>
    </location>
</feature>
<keyword evidence="2" id="KW-0472">Membrane</keyword>
<keyword evidence="2" id="KW-0812">Transmembrane</keyword>